<dbReference type="EMBL" id="CABIKO010000065">
    <property type="protein sequence ID" value="VVA22869.1"/>
    <property type="molecule type" value="Genomic_DNA"/>
</dbReference>
<sequence>MASSLWRTKMECAATRESLSYAVKLGLRVFRIWRNINKQLRHKNLLLKAMKPSPLAKSLVESFDTPTSGQIIDIVMAGSSRGNRGENGQEGVPNNIQDFFRMKTSLGNTMQRGIGGSNNVVEQFRKNLPLVFEGEGDPLAAEEWISELKSIFTYIDCPVAQKVTCVTFMLKKGARH</sequence>
<gene>
    <name evidence="1" type="ORF">ALMOND_2B032596</name>
</gene>
<accession>A0A5E4F6S6</accession>
<dbReference type="Gramene" id="VVA22869">
    <property type="protein sequence ID" value="VVA22869"/>
    <property type="gene ID" value="Prudul26B032596"/>
</dbReference>
<evidence type="ECO:0000313" key="1">
    <source>
        <dbReference type="EMBL" id="VVA22869.1"/>
    </source>
</evidence>
<dbReference type="InParanoid" id="A0A5E4F6S6"/>
<reference evidence="2" key="1">
    <citation type="journal article" date="2020" name="Plant J.">
        <title>Transposons played a major role in the diversification between the closely related almond and peach genomes: results from the almond genome sequence.</title>
        <authorList>
            <person name="Alioto T."/>
            <person name="Alexiou K.G."/>
            <person name="Bardil A."/>
            <person name="Barteri F."/>
            <person name="Castanera R."/>
            <person name="Cruz F."/>
            <person name="Dhingra A."/>
            <person name="Duval H."/>
            <person name="Fernandez I Marti A."/>
            <person name="Frias L."/>
            <person name="Galan B."/>
            <person name="Garcia J.L."/>
            <person name="Howad W."/>
            <person name="Gomez-Garrido J."/>
            <person name="Gut M."/>
            <person name="Julca I."/>
            <person name="Morata J."/>
            <person name="Puigdomenech P."/>
            <person name="Ribeca P."/>
            <person name="Rubio Cabetas M.J."/>
            <person name="Vlasova A."/>
            <person name="Wirthensohn M."/>
            <person name="Garcia-Mas J."/>
            <person name="Gabaldon T."/>
            <person name="Casacuberta J.M."/>
            <person name="Arus P."/>
        </authorList>
    </citation>
    <scope>NUCLEOTIDE SEQUENCE [LARGE SCALE GENOMIC DNA]</scope>
    <source>
        <strain evidence="2">cv. Texas</strain>
    </source>
</reference>
<evidence type="ECO:0000313" key="2">
    <source>
        <dbReference type="Proteomes" id="UP000327085"/>
    </source>
</evidence>
<protein>
    <submittedName>
        <fullName evidence="1">PREDICTED: L484_015797</fullName>
    </submittedName>
</protein>
<name>A0A5E4F6S6_PRUDU</name>
<dbReference type="Proteomes" id="UP000327085">
    <property type="component" value="Chromosome 5"/>
</dbReference>
<organism evidence="1 2">
    <name type="scientific">Prunus dulcis</name>
    <name type="common">Almond</name>
    <name type="synonym">Amygdalus dulcis</name>
    <dbReference type="NCBI Taxonomy" id="3755"/>
    <lineage>
        <taxon>Eukaryota</taxon>
        <taxon>Viridiplantae</taxon>
        <taxon>Streptophyta</taxon>
        <taxon>Embryophyta</taxon>
        <taxon>Tracheophyta</taxon>
        <taxon>Spermatophyta</taxon>
        <taxon>Magnoliopsida</taxon>
        <taxon>eudicotyledons</taxon>
        <taxon>Gunneridae</taxon>
        <taxon>Pentapetalae</taxon>
        <taxon>rosids</taxon>
        <taxon>fabids</taxon>
        <taxon>Rosales</taxon>
        <taxon>Rosaceae</taxon>
        <taxon>Amygdaloideae</taxon>
        <taxon>Amygdaleae</taxon>
        <taxon>Prunus</taxon>
    </lineage>
</organism>
<proteinExistence type="predicted"/>
<dbReference type="AlphaFoldDB" id="A0A5E4F6S6"/>